<dbReference type="CDD" id="cd00473">
    <property type="entry name" value="bS6"/>
    <property type="match status" value="1"/>
</dbReference>
<dbReference type="SUPFAM" id="SSF54995">
    <property type="entry name" value="Ribosomal protein S6"/>
    <property type="match status" value="1"/>
</dbReference>
<keyword evidence="3 6" id="KW-0687">Ribonucleoprotein</keyword>
<evidence type="ECO:0000256" key="3">
    <source>
        <dbReference type="ARBA" id="ARBA00023274"/>
    </source>
</evidence>
<feature type="region of interest" description="Disordered" evidence="7">
    <location>
        <begin position="101"/>
        <end position="144"/>
    </location>
</feature>
<protein>
    <recommendedName>
        <fullName evidence="5 6">Small ribosomal subunit protein bS6</fullName>
    </recommendedName>
</protein>
<dbReference type="EMBL" id="OX336137">
    <property type="protein sequence ID" value="CAI2718559.1"/>
    <property type="molecule type" value="Genomic_DNA"/>
</dbReference>
<dbReference type="RefSeq" id="WP_282011452.1">
    <property type="nucleotide sequence ID" value="NZ_OX336137.1"/>
</dbReference>
<dbReference type="Pfam" id="PF01250">
    <property type="entry name" value="Ribosomal_S6"/>
    <property type="match status" value="1"/>
</dbReference>
<feature type="compositionally biased region" description="Basic and acidic residues" evidence="7">
    <location>
        <begin position="114"/>
        <end position="144"/>
    </location>
</feature>
<evidence type="ECO:0000313" key="9">
    <source>
        <dbReference type="Proteomes" id="UP001157733"/>
    </source>
</evidence>
<evidence type="ECO:0000256" key="2">
    <source>
        <dbReference type="ARBA" id="ARBA00022980"/>
    </source>
</evidence>
<dbReference type="InterPro" id="IPR000529">
    <property type="entry name" value="Ribosomal_bS6"/>
</dbReference>
<evidence type="ECO:0000256" key="4">
    <source>
        <dbReference type="ARBA" id="ARBA00035104"/>
    </source>
</evidence>
<dbReference type="NCBIfam" id="TIGR00166">
    <property type="entry name" value="S6"/>
    <property type="match status" value="1"/>
</dbReference>
<dbReference type="GO" id="GO:0005840">
    <property type="term" value="C:ribosome"/>
    <property type="evidence" value="ECO:0007669"/>
    <property type="project" value="UniProtKB-KW"/>
</dbReference>
<keyword evidence="2 6" id="KW-0689">Ribosomal protein</keyword>
<evidence type="ECO:0000256" key="1">
    <source>
        <dbReference type="ARBA" id="ARBA00009512"/>
    </source>
</evidence>
<evidence type="ECO:0000256" key="6">
    <source>
        <dbReference type="HAMAP-Rule" id="MF_00360"/>
    </source>
</evidence>
<evidence type="ECO:0000256" key="7">
    <source>
        <dbReference type="SAM" id="MobiDB-lite"/>
    </source>
</evidence>
<comment type="similarity">
    <text evidence="1 6">Belongs to the bacterial ribosomal protein bS6 family.</text>
</comment>
<keyword evidence="9" id="KW-1185">Reference proteome</keyword>
<accession>A0ABM9HET6</accession>
<name>A0ABM9HET6_9BACT</name>
<dbReference type="HAMAP" id="MF_00360">
    <property type="entry name" value="Ribosomal_bS6"/>
    <property type="match status" value="1"/>
</dbReference>
<dbReference type="PANTHER" id="PTHR21011">
    <property type="entry name" value="MITOCHONDRIAL 28S RIBOSOMAL PROTEIN S6"/>
    <property type="match status" value="1"/>
</dbReference>
<gene>
    <name evidence="6" type="primary">rpsF</name>
    <name evidence="8" type="ORF">NSPWAT_1700</name>
</gene>
<dbReference type="Proteomes" id="UP001157733">
    <property type="component" value="Chromosome"/>
</dbReference>
<dbReference type="InterPro" id="IPR020814">
    <property type="entry name" value="Ribosomal_S6_plastid/chlpt"/>
</dbReference>
<keyword evidence="6" id="KW-0694">RNA-binding</keyword>
<reference evidence="8 9" key="1">
    <citation type="submission" date="2022-09" db="EMBL/GenBank/DDBJ databases">
        <authorList>
            <person name="Kop L."/>
        </authorList>
    </citation>
    <scope>NUCLEOTIDE SEQUENCE [LARGE SCALE GENOMIC DNA]</scope>
    <source>
        <strain evidence="8 9">347</strain>
    </source>
</reference>
<organism evidence="8 9">
    <name type="scientific">Nitrospina watsonii</name>
    <dbReference type="NCBI Taxonomy" id="1323948"/>
    <lineage>
        <taxon>Bacteria</taxon>
        <taxon>Pseudomonadati</taxon>
        <taxon>Nitrospinota/Tectimicrobiota group</taxon>
        <taxon>Nitrospinota</taxon>
        <taxon>Nitrospinia</taxon>
        <taxon>Nitrospinales</taxon>
        <taxon>Nitrospinaceae</taxon>
        <taxon>Nitrospina</taxon>
    </lineage>
</organism>
<dbReference type="Gene3D" id="3.30.70.60">
    <property type="match status" value="1"/>
</dbReference>
<sequence length="144" mass="16446">MRTYQSVLILKPDLDESHVDQAVEKITALLQKFSGDVLKLERWGKKRLAYKVKKNKFGYYLNMYHTCDAAQVPALEKEYKLMDLIIKFLVIVIDEKDLERAMNRGTDTGEEGTEESKASGKEESDKKESDKKESDKKEPAPAAS</sequence>
<proteinExistence type="inferred from homology"/>
<keyword evidence="6" id="KW-0699">rRNA-binding</keyword>
<evidence type="ECO:0000256" key="5">
    <source>
        <dbReference type="ARBA" id="ARBA00035294"/>
    </source>
</evidence>
<dbReference type="InterPro" id="IPR035980">
    <property type="entry name" value="Ribosomal_bS6_sf"/>
</dbReference>
<comment type="function">
    <text evidence="4 6">Binds together with bS18 to 16S ribosomal RNA.</text>
</comment>
<evidence type="ECO:0000313" key="8">
    <source>
        <dbReference type="EMBL" id="CAI2718559.1"/>
    </source>
</evidence>
<dbReference type="InterPro" id="IPR014717">
    <property type="entry name" value="Transl_elong_EF1B/ribsomal_bS6"/>
</dbReference>
<dbReference type="PANTHER" id="PTHR21011:SF1">
    <property type="entry name" value="SMALL RIBOSOMAL SUBUNIT PROTEIN BS6M"/>
    <property type="match status" value="1"/>
</dbReference>